<organism evidence="1 2">
    <name type="scientific">[Ruminococcus] lactaris ATCC 29176</name>
    <dbReference type="NCBI Taxonomy" id="471875"/>
    <lineage>
        <taxon>Bacteria</taxon>
        <taxon>Bacillati</taxon>
        <taxon>Bacillota</taxon>
        <taxon>Clostridia</taxon>
        <taxon>Lachnospirales</taxon>
        <taxon>Lachnospiraceae</taxon>
        <taxon>Mediterraneibacter</taxon>
    </lineage>
</organism>
<protein>
    <submittedName>
        <fullName evidence="1">Uncharacterized protein</fullName>
    </submittedName>
</protein>
<proteinExistence type="predicted"/>
<dbReference type="GeneID" id="77333785"/>
<gene>
    <name evidence="1" type="ORF">RUMLAC_00234</name>
</gene>
<comment type="caution">
    <text evidence="1">The sequence shown here is derived from an EMBL/GenBank/DDBJ whole genome shotgun (WGS) entry which is preliminary data.</text>
</comment>
<name>B5CLB3_9FIRM</name>
<keyword evidence="2" id="KW-1185">Reference proteome</keyword>
<evidence type="ECO:0000313" key="2">
    <source>
        <dbReference type="Proteomes" id="UP000003254"/>
    </source>
</evidence>
<dbReference type="RefSeq" id="WP_005609760.1">
    <property type="nucleotide sequence ID" value="NZ_CP102292.1"/>
</dbReference>
<sequence>METKLKKLVLEGFYHEAENVMLTIPLNAQRDIIMNLAYDTESIAIYGFLRYMLEKNKTKYLLEMTIDVMINPLCFVEGAYEVALFHTRELLKIDFSVETMEKVIFFHDIPEKLVEEKEAEAVAREIIKIEPDNCVANRILKNKK</sequence>
<reference evidence="1 2" key="2">
    <citation type="submission" date="2008-08" db="EMBL/GenBank/DDBJ databases">
        <authorList>
            <person name="Fulton L."/>
            <person name="Clifton S."/>
            <person name="Fulton B."/>
            <person name="Xu J."/>
            <person name="Minx P."/>
            <person name="Pepin K.H."/>
            <person name="Johnson M."/>
            <person name="Bhonagiri V."/>
            <person name="Nash W.E."/>
            <person name="Mardis E.R."/>
            <person name="Wilson R.K."/>
        </authorList>
    </citation>
    <scope>NUCLEOTIDE SEQUENCE [LARGE SCALE GENOMIC DNA]</scope>
    <source>
        <strain evidence="1 2">ATCC 29176</strain>
    </source>
</reference>
<dbReference type="HOGENOM" id="CLU_124402_0_0_9"/>
<dbReference type="AlphaFoldDB" id="B5CLB3"/>
<accession>B5CLB3</accession>
<dbReference type="Proteomes" id="UP000003254">
    <property type="component" value="Unassembled WGS sequence"/>
</dbReference>
<evidence type="ECO:0000313" key="1">
    <source>
        <dbReference type="EMBL" id="EDY33914.1"/>
    </source>
</evidence>
<reference evidence="1 2" key="1">
    <citation type="submission" date="2008-08" db="EMBL/GenBank/DDBJ databases">
        <title>Draft genome sequence of Ruminococcus lactaris ATCC 29176.</title>
        <authorList>
            <person name="Sudarsanam P."/>
            <person name="Ley R."/>
            <person name="Guruge J."/>
            <person name="Turnbaugh P.J."/>
            <person name="Mahowald M."/>
            <person name="Liep D."/>
            <person name="Gordon J."/>
        </authorList>
    </citation>
    <scope>NUCLEOTIDE SEQUENCE [LARGE SCALE GENOMIC DNA]</scope>
    <source>
        <strain evidence="1 2">ATCC 29176</strain>
    </source>
</reference>
<dbReference type="eggNOG" id="ENOG50337W4">
    <property type="taxonomic scope" value="Bacteria"/>
</dbReference>
<dbReference type="EMBL" id="ABOU02000009">
    <property type="protein sequence ID" value="EDY33914.1"/>
    <property type="molecule type" value="Genomic_DNA"/>
</dbReference>